<protein>
    <submittedName>
        <fullName evidence="1">Uncharacterized protein</fullName>
    </submittedName>
</protein>
<accession>A0A1T1DWL1</accession>
<comment type="caution">
    <text evidence="1">The sequence shown here is derived from an EMBL/GenBank/DDBJ whole genome shotgun (WGS) entry which is preliminary data.</text>
</comment>
<organism evidence="1 2">
    <name type="scientific">Leptospira kirschneri serovar Pomona</name>
    <dbReference type="NCBI Taxonomy" id="561005"/>
    <lineage>
        <taxon>Bacteria</taxon>
        <taxon>Pseudomonadati</taxon>
        <taxon>Spirochaetota</taxon>
        <taxon>Spirochaetia</taxon>
        <taxon>Leptospirales</taxon>
        <taxon>Leptospiraceae</taxon>
        <taxon>Leptospira</taxon>
    </lineage>
</organism>
<evidence type="ECO:0000313" key="2">
    <source>
        <dbReference type="Proteomes" id="UP000191008"/>
    </source>
</evidence>
<dbReference type="AlphaFoldDB" id="A0A1T1DWL1"/>
<sequence>MNSPSVSISWKRAIEIVLLNATMEFFNNSSTENTLAILNKSRKQSYTKLQNFTAQTSLN</sequence>
<reference evidence="1 2" key="1">
    <citation type="submission" date="2017-02" db="EMBL/GenBank/DDBJ databases">
        <title>Comparative genomic analysis of Brazilian Leptospira kirschneri strains of different serogroups.</title>
        <authorList>
            <person name="Moreno L.Z."/>
            <person name="Miraglia F."/>
            <person name="Kremer F.S."/>
            <person name="Eslabao M.R."/>
            <person name="Lilenbaum W."/>
            <person name="Dellagostin O.A."/>
            <person name="Moreno A.M."/>
        </authorList>
    </citation>
    <scope>NUCLEOTIDE SEQUENCE [LARGE SCALE GENOMIC DNA]</scope>
    <source>
        <strain evidence="1 2">M110/06</strain>
    </source>
</reference>
<dbReference type="EMBL" id="MVIT01000050">
    <property type="protein sequence ID" value="OOV45244.1"/>
    <property type="molecule type" value="Genomic_DNA"/>
</dbReference>
<evidence type="ECO:0000313" key="1">
    <source>
        <dbReference type="EMBL" id="OOV45244.1"/>
    </source>
</evidence>
<gene>
    <name evidence="1" type="ORF">B1J93_04905</name>
</gene>
<dbReference type="Proteomes" id="UP000191008">
    <property type="component" value="Unassembled WGS sequence"/>
</dbReference>
<name>A0A1T1DWL1_9LEPT</name>
<proteinExistence type="predicted"/>